<accession>A0A3P7V3B0</accession>
<protein>
    <submittedName>
        <fullName evidence="2">Uncharacterized protein</fullName>
    </submittedName>
</protein>
<organism evidence="2 3">
    <name type="scientific">Rodentolepis nana</name>
    <name type="common">Dwarf tapeworm</name>
    <name type="synonym">Hymenolepis nana</name>
    <dbReference type="NCBI Taxonomy" id="102285"/>
    <lineage>
        <taxon>Eukaryota</taxon>
        <taxon>Metazoa</taxon>
        <taxon>Spiralia</taxon>
        <taxon>Lophotrochozoa</taxon>
        <taxon>Platyhelminthes</taxon>
        <taxon>Cestoda</taxon>
        <taxon>Eucestoda</taxon>
        <taxon>Cyclophyllidea</taxon>
        <taxon>Hymenolepididae</taxon>
        <taxon>Rodentolepis</taxon>
    </lineage>
</organism>
<dbReference type="EMBL" id="UZAE01002705">
    <property type="protein sequence ID" value="VDN99981.1"/>
    <property type="molecule type" value="Genomic_DNA"/>
</dbReference>
<dbReference type="Proteomes" id="UP000278807">
    <property type="component" value="Unassembled WGS sequence"/>
</dbReference>
<name>A0A3P7V3B0_RODNA</name>
<dbReference type="AlphaFoldDB" id="A0A3P7V3B0"/>
<evidence type="ECO:0000313" key="3">
    <source>
        <dbReference type="Proteomes" id="UP000278807"/>
    </source>
</evidence>
<proteinExistence type="predicted"/>
<dbReference type="OrthoDB" id="6269791at2759"/>
<feature type="region of interest" description="Disordered" evidence="1">
    <location>
        <begin position="1"/>
        <end position="40"/>
    </location>
</feature>
<evidence type="ECO:0000313" key="2">
    <source>
        <dbReference type="EMBL" id="VDN99981.1"/>
    </source>
</evidence>
<keyword evidence="3" id="KW-1185">Reference proteome</keyword>
<gene>
    <name evidence="2" type="ORF">HNAJ_LOCUS4122</name>
</gene>
<sequence length="134" mass="14594">MEEEYQETFGLGSSDHGESVPSILRKITPPSLSEPPPMSATFNTPRYSAYTPHRFASASVTAMSNGNGIYNEPCDARRSGGGGTVKKIHSLRRASLAASIYCDTEHHRQDGFLQPPSPRDIVTRIENPGSVNVF</sequence>
<reference evidence="2 3" key="1">
    <citation type="submission" date="2018-11" db="EMBL/GenBank/DDBJ databases">
        <authorList>
            <consortium name="Pathogen Informatics"/>
        </authorList>
    </citation>
    <scope>NUCLEOTIDE SEQUENCE [LARGE SCALE GENOMIC DNA]</scope>
</reference>
<evidence type="ECO:0000256" key="1">
    <source>
        <dbReference type="SAM" id="MobiDB-lite"/>
    </source>
</evidence>